<protein>
    <submittedName>
        <fullName evidence="2">Uncharacterized protein</fullName>
    </submittedName>
</protein>
<keyword evidence="1" id="KW-1133">Transmembrane helix</keyword>
<proteinExistence type="predicted"/>
<reference evidence="2 3" key="1">
    <citation type="submission" date="2024-10" db="EMBL/GenBank/DDBJ databases">
        <title>Isolation, draft genome sequencing and identification of Phyllobacterium sp. NSA23, isolated from leaf soil.</title>
        <authorList>
            <person name="Akita H."/>
        </authorList>
    </citation>
    <scope>NUCLEOTIDE SEQUENCE [LARGE SCALE GENOMIC DNA]</scope>
    <source>
        <strain evidence="2 3">NSA23</strain>
    </source>
</reference>
<name>A0ABQ0H4R7_9HYPH</name>
<keyword evidence="3" id="KW-1185">Reference proteome</keyword>
<dbReference type="RefSeq" id="WP_407866432.1">
    <property type="nucleotide sequence ID" value="NZ_BAAFZP010000002.1"/>
</dbReference>
<evidence type="ECO:0000313" key="2">
    <source>
        <dbReference type="EMBL" id="GAB1583905.1"/>
    </source>
</evidence>
<feature type="transmembrane region" description="Helical" evidence="1">
    <location>
        <begin position="6"/>
        <end position="29"/>
    </location>
</feature>
<gene>
    <name evidence="2" type="ORF">PPNSA23_38480</name>
</gene>
<accession>A0ABQ0H4R7</accession>
<dbReference type="Proteomes" id="UP001628091">
    <property type="component" value="Unassembled WGS sequence"/>
</dbReference>
<organism evidence="2 3">
    <name type="scientific">Phyllobacterium phragmitis</name>
    <dbReference type="NCBI Taxonomy" id="2670329"/>
    <lineage>
        <taxon>Bacteria</taxon>
        <taxon>Pseudomonadati</taxon>
        <taxon>Pseudomonadota</taxon>
        <taxon>Alphaproteobacteria</taxon>
        <taxon>Hyphomicrobiales</taxon>
        <taxon>Phyllobacteriaceae</taxon>
        <taxon>Phyllobacterium</taxon>
    </lineage>
</organism>
<dbReference type="EMBL" id="BAAFZP010000002">
    <property type="protein sequence ID" value="GAB1583905.1"/>
    <property type="molecule type" value="Genomic_DNA"/>
</dbReference>
<evidence type="ECO:0000256" key="1">
    <source>
        <dbReference type="SAM" id="Phobius"/>
    </source>
</evidence>
<keyword evidence="1" id="KW-0812">Transmembrane</keyword>
<comment type="caution">
    <text evidence="2">The sequence shown here is derived from an EMBL/GenBank/DDBJ whole genome shotgun (WGS) entry which is preliminary data.</text>
</comment>
<evidence type="ECO:0000313" key="3">
    <source>
        <dbReference type="Proteomes" id="UP001628091"/>
    </source>
</evidence>
<keyword evidence="1" id="KW-0472">Membrane</keyword>
<sequence>MTEVSPPFFVLTIIILAAIMVIFAMKYAATIYRSRLEARRRNTTDAMLDALRQEVNALTTRVGAIEKLLREVE</sequence>